<dbReference type="NCBIfam" id="TIGR01087">
    <property type="entry name" value="murD"/>
    <property type="match status" value="1"/>
</dbReference>
<dbReference type="PANTHER" id="PTHR43692:SF1">
    <property type="entry name" value="UDP-N-ACETYLMURAMOYLALANINE--D-GLUTAMATE LIGASE"/>
    <property type="match status" value="1"/>
</dbReference>
<dbReference type="InterPro" id="IPR004101">
    <property type="entry name" value="Mur_ligase_C"/>
</dbReference>
<reference evidence="11 12" key="1">
    <citation type="submission" date="2018-12" db="EMBL/GenBank/DDBJ databases">
        <authorList>
            <consortium name="Pathogen Informatics"/>
        </authorList>
    </citation>
    <scope>NUCLEOTIDE SEQUENCE [LARGE SCALE GENOMIC DNA]</scope>
    <source>
        <strain evidence="11 12">NCTC13354</strain>
    </source>
</reference>
<evidence type="ECO:0000256" key="5">
    <source>
        <dbReference type="ARBA" id="ARBA00022741"/>
    </source>
</evidence>
<protein>
    <recommendedName>
        <fullName evidence="7 8">UDP-N-acetylmuramoylalanine--D-glutamate ligase</fullName>
        <ecNumber evidence="7 8">6.3.2.9</ecNumber>
    </recommendedName>
    <alternativeName>
        <fullName evidence="7">D-glutamic acid-adding enzyme</fullName>
    </alternativeName>
    <alternativeName>
        <fullName evidence="7">UDP-N-acetylmuramoyl-L-alanyl-D-glutamate synthetase</fullName>
    </alternativeName>
</protein>
<dbReference type="EC" id="6.3.2.9" evidence="7 8"/>
<evidence type="ECO:0000256" key="2">
    <source>
        <dbReference type="ARBA" id="ARBA00004752"/>
    </source>
</evidence>
<feature type="binding site" evidence="7">
    <location>
        <begin position="129"/>
        <end position="135"/>
    </location>
    <ligand>
        <name>ATP</name>
        <dbReference type="ChEBI" id="CHEBI:30616"/>
    </ligand>
</feature>
<keyword evidence="6 7" id="KW-0067">ATP-binding</keyword>
<evidence type="ECO:0000256" key="8">
    <source>
        <dbReference type="RuleBase" id="RU003664"/>
    </source>
</evidence>
<comment type="catalytic activity">
    <reaction evidence="7 8">
        <text>UDP-N-acetyl-alpha-D-muramoyl-L-alanine + D-glutamate + ATP = UDP-N-acetyl-alpha-D-muramoyl-L-alanyl-D-glutamate + ADP + phosphate + H(+)</text>
        <dbReference type="Rhea" id="RHEA:16429"/>
        <dbReference type="ChEBI" id="CHEBI:15378"/>
        <dbReference type="ChEBI" id="CHEBI:29986"/>
        <dbReference type="ChEBI" id="CHEBI:30616"/>
        <dbReference type="ChEBI" id="CHEBI:43474"/>
        <dbReference type="ChEBI" id="CHEBI:83898"/>
        <dbReference type="ChEBI" id="CHEBI:83900"/>
        <dbReference type="ChEBI" id="CHEBI:456216"/>
        <dbReference type="EC" id="6.3.2.9"/>
    </reaction>
</comment>
<gene>
    <name evidence="7 11" type="primary">murD</name>
    <name evidence="11" type="ORF">NCTC13354_00290</name>
</gene>
<evidence type="ECO:0000259" key="10">
    <source>
        <dbReference type="Pfam" id="PF08245"/>
    </source>
</evidence>
<keyword evidence="3 7" id="KW-0963">Cytoplasm</keyword>
<dbReference type="GO" id="GO:0051301">
    <property type="term" value="P:cell division"/>
    <property type="evidence" value="ECO:0007669"/>
    <property type="project" value="UniProtKB-KW"/>
</dbReference>
<dbReference type="GO" id="GO:0005524">
    <property type="term" value="F:ATP binding"/>
    <property type="evidence" value="ECO:0007669"/>
    <property type="project" value="UniProtKB-UniRule"/>
</dbReference>
<dbReference type="KEGG" id="tbw:NCTC13354_00290"/>
<evidence type="ECO:0000256" key="7">
    <source>
        <dbReference type="HAMAP-Rule" id="MF_00639"/>
    </source>
</evidence>
<dbReference type="OrthoDB" id="9809796at2"/>
<dbReference type="InterPro" id="IPR036565">
    <property type="entry name" value="Mur-like_cat_sf"/>
</dbReference>
<dbReference type="Gene3D" id="3.90.190.20">
    <property type="entry name" value="Mur ligase, C-terminal domain"/>
    <property type="match status" value="1"/>
</dbReference>
<keyword evidence="7 8" id="KW-0961">Cell wall biogenesis/degradation</keyword>
<accession>A0A3S4YWU5</accession>
<dbReference type="Pfam" id="PF08245">
    <property type="entry name" value="Mur_ligase_M"/>
    <property type="match status" value="1"/>
</dbReference>
<comment type="similarity">
    <text evidence="7">Belongs to the MurCDEF family.</text>
</comment>
<evidence type="ECO:0000256" key="1">
    <source>
        <dbReference type="ARBA" id="ARBA00004496"/>
    </source>
</evidence>
<keyword evidence="7 8" id="KW-0133">Cell shape</keyword>
<comment type="pathway">
    <text evidence="2 7 8">Cell wall biogenesis; peptidoglycan biosynthesis.</text>
</comment>
<keyword evidence="7 8" id="KW-0131">Cell cycle</keyword>
<dbReference type="AlphaFoldDB" id="A0A3S4YWU5"/>
<keyword evidence="5 7" id="KW-0547">Nucleotide-binding</keyword>
<dbReference type="Gene3D" id="3.40.1190.10">
    <property type="entry name" value="Mur-like, catalytic domain"/>
    <property type="match status" value="1"/>
</dbReference>
<keyword evidence="7 8" id="KW-0132">Cell division</keyword>
<evidence type="ECO:0000259" key="9">
    <source>
        <dbReference type="Pfam" id="PF02875"/>
    </source>
</evidence>
<proteinExistence type="inferred from homology"/>
<dbReference type="PANTHER" id="PTHR43692">
    <property type="entry name" value="UDP-N-ACETYLMURAMOYLALANINE--D-GLUTAMATE LIGASE"/>
    <property type="match status" value="1"/>
</dbReference>
<evidence type="ECO:0000313" key="12">
    <source>
        <dbReference type="Proteomes" id="UP000269542"/>
    </source>
</evidence>
<dbReference type="HAMAP" id="MF_00639">
    <property type="entry name" value="MurD"/>
    <property type="match status" value="1"/>
</dbReference>
<dbReference type="GO" id="GO:0009252">
    <property type="term" value="P:peptidoglycan biosynthetic process"/>
    <property type="evidence" value="ECO:0007669"/>
    <property type="project" value="UniProtKB-UniRule"/>
</dbReference>
<dbReference type="InterPro" id="IPR013221">
    <property type="entry name" value="Mur_ligase_cen"/>
</dbReference>
<evidence type="ECO:0000256" key="6">
    <source>
        <dbReference type="ARBA" id="ARBA00022840"/>
    </source>
</evidence>
<keyword evidence="4 7" id="KW-0436">Ligase</keyword>
<feature type="domain" description="Mur ligase central" evidence="10">
    <location>
        <begin position="127"/>
        <end position="238"/>
    </location>
</feature>
<dbReference type="Pfam" id="PF02875">
    <property type="entry name" value="Mur_ligase_C"/>
    <property type="match status" value="1"/>
</dbReference>
<organism evidence="11 12">
    <name type="scientific">Trueperella bialowiezensis</name>
    <dbReference type="NCBI Taxonomy" id="312285"/>
    <lineage>
        <taxon>Bacteria</taxon>
        <taxon>Bacillati</taxon>
        <taxon>Actinomycetota</taxon>
        <taxon>Actinomycetes</taxon>
        <taxon>Actinomycetales</taxon>
        <taxon>Actinomycetaceae</taxon>
        <taxon>Trueperella</taxon>
    </lineage>
</organism>
<dbReference type="InterPro" id="IPR005762">
    <property type="entry name" value="MurD"/>
</dbReference>
<dbReference type="Gene3D" id="3.40.50.720">
    <property type="entry name" value="NAD(P)-binding Rossmann-like Domain"/>
    <property type="match status" value="1"/>
</dbReference>
<dbReference type="EMBL" id="LR134476">
    <property type="protein sequence ID" value="VEI12602.1"/>
    <property type="molecule type" value="Genomic_DNA"/>
</dbReference>
<comment type="function">
    <text evidence="7 8">Cell wall formation. Catalyzes the addition of glutamate to the nucleotide precursor UDP-N-acetylmuramoyl-L-alanine (UMA).</text>
</comment>
<evidence type="ECO:0000313" key="11">
    <source>
        <dbReference type="EMBL" id="VEI12602.1"/>
    </source>
</evidence>
<dbReference type="GO" id="GO:0005737">
    <property type="term" value="C:cytoplasm"/>
    <property type="evidence" value="ECO:0007669"/>
    <property type="project" value="UniProtKB-SubCell"/>
</dbReference>
<dbReference type="SUPFAM" id="SSF53623">
    <property type="entry name" value="MurD-like peptide ligases, catalytic domain"/>
    <property type="match status" value="1"/>
</dbReference>
<dbReference type="GO" id="GO:0008360">
    <property type="term" value="P:regulation of cell shape"/>
    <property type="evidence" value="ECO:0007669"/>
    <property type="project" value="UniProtKB-KW"/>
</dbReference>
<keyword evidence="7 8" id="KW-0573">Peptidoglycan synthesis</keyword>
<dbReference type="InterPro" id="IPR036615">
    <property type="entry name" value="Mur_ligase_C_dom_sf"/>
</dbReference>
<dbReference type="RefSeq" id="WP_126415792.1">
    <property type="nucleotide sequence ID" value="NZ_LR134476.1"/>
</dbReference>
<dbReference type="Proteomes" id="UP000269542">
    <property type="component" value="Chromosome"/>
</dbReference>
<evidence type="ECO:0000256" key="4">
    <source>
        <dbReference type="ARBA" id="ARBA00022598"/>
    </source>
</evidence>
<comment type="subcellular location">
    <subcellularLocation>
        <location evidence="1 7 8">Cytoplasm</location>
    </subcellularLocation>
</comment>
<sequence length="513" mass="53483">MTRTIPGAAGLAGRRVAVLGLGISGRAAVDVLRGKTQAIVSVWDGDAGKRELYPELPGGFGLQPPALMDELLAWQPDIVVIAPAFAEVGVEWTRLREAGIPVWSEIELAWQLRAQGEDGRYAPWLCVTGTNGKTTTVSMLASILAQAGLGGAPVGNVGNPAVSAVSDTGPNAPGAFALELSSFQLYATYSMRPAGAICLNLSDDHLEWHDGRESYRAAKGRIYDGVTAARVYPAGDTVVEGMVLDTTTRRPKTDAAQAGADSAAAPRNVGLVLDVPGPGQIGLVEDLIVDRAFVDNPAQALQLFELSDIMHLGPAGQLPVHILRDALAAAALARAIDVAPEHIAAGLRSFTAGKHRIEHVATIDGVHYIDDSKATNAHAAEASVRALERAVWIVGGLAKGAEFHELVAKVTPNVHAVVVIGTDQEPWKAALAEFAGPVHYVDPEASDPMEQAVAQASQWAKPGDTVILAPACASMDQFVSYGDRGEKFAAAVGALSSSRGSHAGGEAEGGDDR</sequence>
<dbReference type="UniPathway" id="UPA00219"/>
<dbReference type="GO" id="GO:0008764">
    <property type="term" value="F:UDP-N-acetylmuramoylalanine-D-glutamate ligase activity"/>
    <property type="evidence" value="ECO:0007669"/>
    <property type="project" value="UniProtKB-UniRule"/>
</dbReference>
<feature type="domain" description="Mur ligase C-terminal" evidence="9">
    <location>
        <begin position="355"/>
        <end position="472"/>
    </location>
</feature>
<keyword evidence="12" id="KW-1185">Reference proteome</keyword>
<name>A0A3S4YWU5_9ACTO</name>
<evidence type="ECO:0000256" key="3">
    <source>
        <dbReference type="ARBA" id="ARBA00022490"/>
    </source>
</evidence>
<dbReference type="SUPFAM" id="SSF53244">
    <property type="entry name" value="MurD-like peptide ligases, peptide-binding domain"/>
    <property type="match status" value="1"/>
</dbReference>
<dbReference type="GO" id="GO:0071555">
    <property type="term" value="P:cell wall organization"/>
    <property type="evidence" value="ECO:0007669"/>
    <property type="project" value="UniProtKB-KW"/>
</dbReference>